<dbReference type="RefSeq" id="WP_160992979.1">
    <property type="nucleotide sequence ID" value="NZ_WWCO01000049.1"/>
</dbReference>
<dbReference type="Pfam" id="PF14559">
    <property type="entry name" value="TPR_19"/>
    <property type="match status" value="1"/>
</dbReference>
<feature type="non-terminal residue" evidence="1">
    <location>
        <position position="1"/>
    </location>
</feature>
<gene>
    <name evidence="1" type="ORF">GTP38_25430</name>
</gene>
<reference evidence="1 2" key="1">
    <citation type="submission" date="2019-12" db="EMBL/GenBank/DDBJ databases">
        <title>Novel species isolated from a subtropical stream in China.</title>
        <authorList>
            <person name="Lu H."/>
        </authorList>
    </citation>
    <scope>NUCLEOTIDE SEQUENCE [LARGE SCALE GENOMIC DNA]</scope>
    <source>
        <strain evidence="1 2">FT94W</strain>
    </source>
</reference>
<keyword evidence="2" id="KW-1185">Reference proteome</keyword>
<name>A0ABW9VDF1_9BURK</name>
<organism evidence="1 2">
    <name type="scientific">Duganella lactea</name>
    <dbReference type="NCBI Taxonomy" id="2692173"/>
    <lineage>
        <taxon>Bacteria</taxon>
        <taxon>Pseudomonadati</taxon>
        <taxon>Pseudomonadota</taxon>
        <taxon>Betaproteobacteria</taxon>
        <taxon>Burkholderiales</taxon>
        <taxon>Oxalobacteraceae</taxon>
        <taxon>Telluria group</taxon>
        <taxon>Duganella</taxon>
    </lineage>
</organism>
<dbReference type="InterPro" id="IPR011990">
    <property type="entry name" value="TPR-like_helical_dom_sf"/>
</dbReference>
<dbReference type="EMBL" id="WWCO01000049">
    <property type="protein sequence ID" value="MYM37671.1"/>
    <property type="molecule type" value="Genomic_DNA"/>
</dbReference>
<evidence type="ECO:0000313" key="2">
    <source>
        <dbReference type="Proteomes" id="UP000449678"/>
    </source>
</evidence>
<evidence type="ECO:0000313" key="1">
    <source>
        <dbReference type="EMBL" id="MYM37671.1"/>
    </source>
</evidence>
<dbReference type="SUPFAM" id="SSF48452">
    <property type="entry name" value="TPR-like"/>
    <property type="match status" value="1"/>
</dbReference>
<proteinExistence type="predicted"/>
<comment type="caution">
    <text evidence="1">The sequence shown here is derived from an EMBL/GenBank/DDBJ whole genome shotgun (WGS) entry which is preliminary data.</text>
</comment>
<protein>
    <submittedName>
        <fullName evidence="1">Tetratricopeptide repeat protein</fullName>
    </submittedName>
</protein>
<dbReference type="Proteomes" id="UP000449678">
    <property type="component" value="Unassembled WGS sequence"/>
</dbReference>
<sequence length="396" mass="44224">ADAADAADAGAPGGRQEELYREAVRALEEGRAEEASRLLLRFLEGEPQHAGAWLDLAISECQLGRAVEAERLFQQIQERFVPPPGIVEIITAQRASGCQRPAVRGMFMLSLARGYDSNVNQGAASSNFQTGSGDNELHWELGPEFLPKADRYTQLVADYSQPLSQGGLFGFAQLRARRNDSVHSQDLMSLLAGLEQPWQWGRWRARGTLALSALQLDGQYYQRQTQLQIRVTPPLPLPEAMELSLSSGLSHVNYPTRTKYDGNTLELGAMLRYDARATLMQASLGALTDKGQSGRLGGDRTGTYGTVLVDTRWSDRFSTQLVASRQVWRSAAVYSENVIDIKRHQDTRQLSASATWQLQPHHSVQLEARAVRNQENIGLFQYNSRMLQLSYRWDNF</sequence>
<dbReference type="Gene3D" id="1.25.40.10">
    <property type="entry name" value="Tetratricopeptide repeat domain"/>
    <property type="match status" value="1"/>
</dbReference>
<accession>A0ABW9VDF1</accession>